<dbReference type="Gene3D" id="3.90.190.10">
    <property type="entry name" value="Protein tyrosine phosphatase superfamily"/>
    <property type="match status" value="2"/>
</dbReference>
<dbReference type="SUPFAM" id="SSF52799">
    <property type="entry name" value="(Phosphotyrosine protein) phosphatases II"/>
    <property type="match status" value="2"/>
</dbReference>
<dbReference type="EC" id="3.1.3.48" evidence="4"/>
<dbReference type="GO" id="GO:0051321">
    <property type="term" value="P:meiotic cell cycle"/>
    <property type="evidence" value="ECO:0007669"/>
    <property type="project" value="UniProtKB-KW"/>
</dbReference>
<keyword evidence="13" id="KW-0131">Cell cycle</keyword>
<feature type="compositionally biased region" description="Low complexity" evidence="14">
    <location>
        <begin position="385"/>
        <end position="451"/>
    </location>
</feature>
<dbReference type="SMART" id="SM00404">
    <property type="entry name" value="PTPc_motif"/>
    <property type="match status" value="1"/>
</dbReference>
<evidence type="ECO:0000313" key="17">
    <source>
        <dbReference type="EMBL" id="OAQ27746.1"/>
    </source>
</evidence>
<feature type="region of interest" description="Disordered" evidence="14">
    <location>
        <begin position="1173"/>
        <end position="1233"/>
    </location>
</feature>
<keyword evidence="5" id="KW-0963">Cytoplasm</keyword>
<evidence type="ECO:0000256" key="10">
    <source>
        <dbReference type="ARBA" id="ARBA00022912"/>
    </source>
</evidence>
<dbReference type="GO" id="GO:0032954">
    <property type="term" value="P:regulation of cytokinetic process"/>
    <property type="evidence" value="ECO:0007669"/>
    <property type="project" value="UniProtKB-ARBA"/>
</dbReference>
<evidence type="ECO:0000259" key="15">
    <source>
        <dbReference type="PROSITE" id="PS50054"/>
    </source>
</evidence>
<feature type="compositionally biased region" description="Low complexity" evidence="14">
    <location>
        <begin position="892"/>
        <end position="906"/>
    </location>
</feature>
<keyword evidence="9" id="KW-0378">Hydrolase</keyword>
<dbReference type="GO" id="GO:0051301">
    <property type="term" value="P:cell division"/>
    <property type="evidence" value="ECO:0007669"/>
    <property type="project" value="UniProtKB-KW"/>
</dbReference>
<sequence>MHDSNDSNNANTNNTRTRPHSYSSHSHSHLHPLSQTPDHLHPQPQRPLSTSSLSTTPVVVLAGKKHPSTPPPPPLPLRSSRRPNSVIAHGIRLFDNSPSPSTSLASSIPMPHTTGLTHGATNNPQPSGNTQTSFHQQHHNQKQQGHSDRISRKKSQVLDDIDREASNVCEFIEDQLYFMWTAINPISTRRTTYLTIDSYLQYTAFFSDFGPFDMADVFRFCCLMKERLELARSQKKVLCLHTKPDDTKRANAAFALCCYMMLLHDMTPEEAYAPVEYIHPSITSFRDAGCGPVTYTLSILDCLRGLRKGLDRGLLRLDKFNVKEYERYERVSNGDFNWITPFFIAFAGPKDKMKREALLRHEAIRAAAGMSTPSEEGSDETDTYSKCSFSTSSSSSQKSSAESSAESSRSSTPPSTQSSTESEMSITTGLQSGRSSSSGSEESQQSQEASQMECPLSISMEASSIDVKSSSTLPQQQQENDSETDVAQRVKSKKERTRLNKSFRSVLSYFSTHNVQCIIRLNDKTYDKAHFTARGIEHVDMIYPDGTCPPWYIVERFFDVCERVAMCQGGVVAVHCMAGLGRTGTLIGAYLMRHFDMTARETIAFLRLMRPGSVVGPQQNWLAENEWRIRKRDYQHPQLQQLHNGQSMQSVQEERQKEIHGRLLKIQQSHGLTPESTKSSTTVTPAGSTIHTPGTNYEQVFSRANSEGLESTWSEVADEVEGGSLTVLEDDDEEEDEAETSGFEDMTTTEDESMEESNMTEDTDEDEEGGEYGLDWDRTYHPSSLLRPSPLRAQHSRQVSIGSLDSLMSTFERDSVANDNQYVCDGDVDMGGANTAGATVTVTPEDEHPSLLKEHIGNTDYVIPGQPRKQDLSSLRHHHHHHHEQQHHHSRQASGSSASSQVLSDATTHRTHSVQHEHHHHDDTGGEGKVYGKDRFLSHSDSSSSFAAATPSVAMSTLFPSSVSASYLALQESSLERECSSDDQGHFGQGPSCDGGSAEIGAFALAHVSGSGGSAPSTGGRQVLAAGETTTKAAITTRMGNAQGTSHHDRASLLSPSPTVEGTNDDAPGPSEFEIGENASQPPATALPHSLLVEPFADNDKAEGVDNHQSHTQPQQQNQRRELGQDRRHSSSAYRREGKQDGLGEEEDRRHVIAQLPHPLPQNLLSNTGHYHHHIHHKQHQQEVPNSPPSLNSPGGGGEGGASDEVEEGGKGSGGGRTELSQETRAGSVEMCR</sequence>
<feature type="region of interest" description="Disordered" evidence="14">
    <location>
        <begin position="1041"/>
        <end position="1085"/>
    </location>
</feature>
<keyword evidence="8" id="KW-0498">Mitosis</keyword>
<gene>
    <name evidence="17" type="ORF">K457DRAFT_33444</name>
</gene>
<feature type="compositionally biased region" description="Polar residues" evidence="14">
    <location>
        <begin position="666"/>
        <end position="714"/>
    </location>
</feature>
<dbReference type="PROSITE" id="PS50054">
    <property type="entry name" value="TYR_PHOSPHATASE_DUAL"/>
    <property type="match status" value="1"/>
</dbReference>
<evidence type="ECO:0000256" key="11">
    <source>
        <dbReference type="ARBA" id="ARBA00023242"/>
    </source>
</evidence>
<feature type="compositionally biased region" description="Basic and acidic residues" evidence="14">
    <location>
        <begin position="1119"/>
        <end position="1151"/>
    </location>
</feature>
<dbReference type="InterPro" id="IPR016130">
    <property type="entry name" value="Tyr_Pase_AS"/>
</dbReference>
<feature type="region of interest" description="Disordered" evidence="14">
    <location>
        <begin position="1"/>
        <end position="156"/>
    </location>
</feature>
<evidence type="ECO:0000259" key="16">
    <source>
        <dbReference type="PROSITE" id="PS50056"/>
    </source>
</evidence>
<comment type="similarity">
    <text evidence="3">Belongs to the protein-tyrosine phosphatase family. Non-receptor class CDC14 subfamily.</text>
</comment>
<dbReference type="GO" id="GO:0033554">
    <property type="term" value="P:cellular response to stress"/>
    <property type="evidence" value="ECO:0007669"/>
    <property type="project" value="UniProtKB-ARBA"/>
</dbReference>
<feature type="compositionally biased region" description="Low complexity" evidence="14">
    <location>
        <begin position="1"/>
        <end position="25"/>
    </location>
</feature>
<dbReference type="EMBL" id="KV442054">
    <property type="protein sequence ID" value="OAQ27746.1"/>
    <property type="molecule type" value="Genomic_DNA"/>
</dbReference>
<dbReference type="AlphaFoldDB" id="A0A197JTH9"/>
<keyword evidence="18" id="KW-1185">Reference proteome</keyword>
<feature type="compositionally biased region" description="Polar residues" evidence="14">
    <location>
        <begin position="114"/>
        <end position="134"/>
    </location>
</feature>
<keyword evidence="11" id="KW-0539">Nucleus</keyword>
<keyword evidence="6" id="KW-0597">Phosphoprotein</keyword>
<organism evidence="17 18">
    <name type="scientific">Linnemannia elongata AG-77</name>
    <dbReference type="NCBI Taxonomy" id="1314771"/>
    <lineage>
        <taxon>Eukaryota</taxon>
        <taxon>Fungi</taxon>
        <taxon>Fungi incertae sedis</taxon>
        <taxon>Mucoromycota</taxon>
        <taxon>Mortierellomycotina</taxon>
        <taxon>Mortierellomycetes</taxon>
        <taxon>Mortierellales</taxon>
        <taxon>Mortierellaceae</taxon>
        <taxon>Linnemannia</taxon>
    </lineage>
</organism>
<dbReference type="GO" id="GO:0005815">
    <property type="term" value="C:microtubule organizing center"/>
    <property type="evidence" value="ECO:0007669"/>
    <property type="project" value="UniProtKB-ARBA"/>
</dbReference>
<comment type="subcellular location">
    <subcellularLocation>
        <location evidence="2">Cytoplasm</location>
    </subcellularLocation>
    <subcellularLocation>
        <location evidence="1">Nucleus</location>
    </subcellularLocation>
</comment>
<dbReference type="FunFam" id="3.90.190.10:FF:000038">
    <property type="entry name" value="Tyrosine-protein phosphatase CDC14"/>
    <property type="match status" value="1"/>
</dbReference>
<dbReference type="GO" id="GO:0000278">
    <property type="term" value="P:mitotic cell cycle"/>
    <property type="evidence" value="ECO:0007669"/>
    <property type="project" value="UniProtKB-ARBA"/>
</dbReference>
<dbReference type="PROSITE" id="PS50056">
    <property type="entry name" value="TYR_PHOSPHATASE_2"/>
    <property type="match status" value="1"/>
</dbReference>
<dbReference type="InterPro" id="IPR000340">
    <property type="entry name" value="Dual-sp_phosphatase_cat-dom"/>
</dbReference>
<dbReference type="OrthoDB" id="5632at2759"/>
<evidence type="ECO:0000256" key="7">
    <source>
        <dbReference type="ARBA" id="ARBA00022618"/>
    </source>
</evidence>
<reference evidence="17 18" key="1">
    <citation type="submission" date="2016-05" db="EMBL/GenBank/DDBJ databases">
        <title>Genome sequencing reveals origins of a unique bacterial endosymbiosis in the earliest lineages of terrestrial Fungi.</title>
        <authorList>
            <consortium name="DOE Joint Genome Institute"/>
            <person name="Uehling J."/>
            <person name="Gryganskyi A."/>
            <person name="Hameed K."/>
            <person name="Tschaplinski T."/>
            <person name="Misztal P."/>
            <person name="Wu S."/>
            <person name="Desiro A."/>
            <person name="Vande Pol N."/>
            <person name="Du Z.-Y."/>
            <person name="Zienkiewicz A."/>
            <person name="Zienkiewicz K."/>
            <person name="Morin E."/>
            <person name="Tisserant E."/>
            <person name="Splivallo R."/>
            <person name="Hainaut M."/>
            <person name="Henrissat B."/>
            <person name="Ohm R."/>
            <person name="Kuo A."/>
            <person name="Yan J."/>
            <person name="Lipzen A."/>
            <person name="Nolan M."/>
            <person name="Labutti K."/>
            <person name="Barry K."/>
            <person name="Goldstein A."/>
            <person name="Labbe J."/>
            <person name="Schadt C."/>
            <person name="Tuskan G."/>
            <person name="Grigoriev I."/>
            <person name="Martin F."/>
            <person name="Vilgalys R."/>
            <person name="Bonito G."/>
        </authorList>
    </citation>
    <scope>NUCLEOTIDE SEQUENCE [LARGE SCALE GENOMIC DNA]</scope>
    <source>
        <strain evidence="17 18">AG-77</strain>
    </source>
</reference>
<evidence type="ECO:0000256" key="12">
    <source>
        <dbReference type="ARBA" id="ARBA00023254"/>
    </source>
</evidence>
<dbReference type="InterPro" id="IPR029260">
    <property type="entry name" value="DSPn"/>
</dbReference>
<evidence type="ECO:0000256" key="3">
    <source>
        <dbReference type="ARBA" id="ARBA00007315"/>
    </source>
</evidence>
<evidence type="ECO:0000256" key="6">
    <source>
        <dbReference type="ARBA" id="ARBA00022553"/>
    </source>
</evidence>
<feature type="region of interest" description="Disordered" evidence="14">
    <location>
        <begin position="860"/>
        <end position="944"/>
    </location>
</feature>
<dbReference type="PROSITE" id="PS00383">
    <property type="entry name" value="TYR_PHOSPHATASE_1"/>
    <property type="match status" value="1"/>
</dbReference>
<dbReference type="Proteomes" id="UP000078512">
    <property type="component" value="Unassembled WGS sequence"/>
</dbReference>
<feature type="region of interest" description="Disordered" evidence="14">
    <location>
        <begin position="369"/>
        <end position="495"/>
    </location>
</feature>
<dbReference type="InterPro" id="IPR020422">
    <property type="entry name" value="TYR_PHOSPHATASE_DUAL_dom"/>
</dbReference>
<feature type="domain" description="Tyrosine specific protein phosphatases" evidence="16">
    <location>
        <begin position="555"/>
        <end position="621"/>
    </location>
</feature>
<dbReference type="InterPro" id="IPR050561">
    <property type="entry name" value="PTP"/>
</dbReference>
<dbReference type="GO" id="GO:0031981">
    <property type="term" value="C:nuclear lumen"/>
    <property type="evidence" value="ECO:0007669"/>
    <property type="project" value="UniProtKB-ARBA"/>
</dbReference>
<dbReference type="GO" id="GO:0005737">
    <property type="term" value="C:cytoplasm"/>
    <property type="evidence" value="ECO:0007669"/>
    <property type="project" value="UniProtKB-SubCell"/>
</dbReference>
<proteinExistence type="inferred from homology"/>
<feature type="compositionally biased region" description="Basic and acidic residues" evidence="14">
    <location>
        <begin position="914"/>
        <end position="938"/>
    </location>
</feature>
<evidence type="ECO:0000256" key="9">
    <source>
        <dbReference type="ARBA" id="ARBA00022801"/>
    </source>
</evidence>
<feature type="region of interest" description="Disordered" evidence="14">
    <location>
        <begin position="666"/>
        <end position="789"/>
    </location>
</feature>
<dbReference type="STRING" id="1314771.A0A197JTH9"/>
<dbReference type="CDD" id="cd17657">
    <property type="entry name" value="CDC14_N"/>
    <property type="match status" value="1"/>
</dbReference>
<dbReference type="InterPro" id="IPR029021">
    <property type="entry name" value="Prot-tyrosine_phosphatase-like"/>
</dbReference>
<evidence type="ECO:0000256" key="5">
    <source>
        <dbReference type="ARBA" id="ARBA00022490"/>
    </source>
</evidence>
<keyword evidence="12" id="KW-0469">Meiosis</keyword>
<feature type="compositionally biased region" description="Low complexity" evidence="14">
    <location>
        <begin position="47"/>
        <end position="61"/>
    </location>
</feature>
<feature type="region of interest" description="Disordered" evidence="14">
    <location>
        <begin position="1101"/>
        <end position="1154"/>
    </location>
</feature>
<feature type="compositionally biased region" description="Polar residues" evidence="14">
    <location>
        <begin position="460"/>
        <end position="479"/>
    </location>
</feature>
<evidence type="ECO:0000256" key="8">
    <source>
        <dbReference type="ARBA" id="ARBA00022776"/>
    </source>
</evidence>
<dbReference type="GO" id="GO:0004725">
    <property type="term" value="F:protein tyrosine phosphatase activity"/>
    <property type="evidence" value="ECO:0007669"/>
    <property type="project" value="UniProtKB-EC"/>
</dbReference>
<dbReference type="InterPro" id="IPR003595">
    <property type="entry name" value="Tyr_Pase_cat"/>
</dbReference>
<dbReference type="InterPro" id="IPR000387">
    <property type="entry name" value="Tyr_Pase_dom"/>
</dbReference>
<evidence type="ECO:0000256" key="4">
    <source>
        <dbReference type="ARBA" id="ARBA00013064"/>
    </source>
</evidence>
<dbReference type="SMART" id="SM00195">
    <property type="entry name" value="DSPc"/>
    <property type="match status" value="1"/>
</dbReference>
<evidence type="ECO:0000256" key="13">
    <source>
        <dbReference type="ARBA" id="ARBA00023306"/>
    </source>
</evidence>
<dbReference type="Pfam" id="PF00782">
    <property type="entry name" value="DSPc"/>
    <property type="match status" value="1"/>
</dbReference>
<feature type="compositionally biased region" description="Low complexity" evidence="14">
    <location>
        <begin position="97"/>
        <end position="109"/>
    </location>
</feature>
<dbReference type="PANTHER" id="PTHR23339">
    <property type="entry name" value="TYROSINE SPECIFIC PROTEIN PHOSPHATASE AND DUAL SPECIFICITY PROTEIN PHOSPHATASE"/>
    <property type="match status" value="1"/>
</dbReference>
<name>A0A197JTH9_9FUNG</name>
<feature type="domain" description="Tyrosine-protein phosphatase" evidence="15">
    <location>
        <begin position="488"/>
        <end position="635"/>
    </location>
</feature>
<keyword evidence="7" id="KW-0132">Cell division</keyword>
<keyword evidence="10" id="KW-0904">Protein phosphatase</keyword>
<evidence type="ECO:0000256" key="2">
    <source>
        <dbReference type="ARBA" id="ARBA00004496"/>
    </source>
</evidence>
<dbReference type="GO" id="GO:0007096">
    <property type="term" value="P:regulation of exit from mitosis"/>
    <property type="evidence" value="ECO:0007669"/>
    <property type="project" value="UniProtKB-ARBA"/>
</dbReference>
<dbReference type="Pfam" id="PF14671">
    <property type="entry name" value="DSPn"/>
    <property type="match status" value="1"/>
</dbReference>
<feature type="compositionally biased region" description="Acidic residues" evidence="14">
    <location>
        <begin position="728"/>
        <end position="739"/>
    </location>
</feature>
<protein>
    <recommendedName>
        <fullName evidence="4">protein-tyrosine-phosphatase</fullName>
        <ecNumber evidence="4">3.1.3.48</ecNumber>
    </recommendedName>
</protein>
<evidence type="ECO:0000313" key="18">
    <source>
        <dbReference type="Proteomes" id="UP000078512"/>
    </source>
</evidence>
<feature type="compositionally biased region" description="Basic residues" evidence="14">
    <location>
        <begin position="875"/>
        <end position="891"/>
    </location>
</feature>
<accession>A0A197JTH9</accession>
<evidence type="ECO:0000256" key="1">
    <source>
        <dbReference type="ARBA" id="ARBA00004123"/>
    </source>
</evidence>
<feature type="compositionally biased region" description="Acidic residues" evidence="14">
    <location>
        <begin position="747"/>
        <end position="770"/>
    </location>
</feature>
<evidence type="ECO:0000256" key="14">
    <source>
        <dbReference type="SAM" id="MobiDB-lite"/>
    </source>
</evidence>